<keyword evidence="2" id="KW-1185">Reference proteome</keyword>
<name>A0A430FSM9_9BIFI</name>
<evidence type="ECO:0000313" key="1">
    <source>
        <dbReference type="EMBL" id="RSX55873.1"/>
    </source>
</evidence>
<proteinExistence type="predicted"/>
<dbReference type="CDD" id="cd12954">
    <property type="entry name" value="MMP_TTHA0227_like_1"/>
    <property type="match status" value="1"/>
</dbReference>
<sequence>MRTPMFGTRMPRYRTRAGMFDDMMSSEIRRLARAWPNMFRDLQFAVEDVPPSDPAPWEPQRRIYSQAFAAMHGSPARIVLYRLPIQMHCQTRLDQQLAIREELVLRLAELFSQKPEDIDPNWNR</sequence>
<dbReference type="SUPFAM" id="SSF55486">
    <property type="entry name" value="Metalloproteases ('zincins'), catalytic domain"/>
    <property type="match status" value="1"/>
</dbReference>
<dbReference type="Proteomes" id="UP000287609">
    <property type="component" value="Unassembled WGS sequence"/>
</dbReference>
<organism evidence="1 2">
    <name type="scientific">Bifidobacterium dolichotidis</name>
    <dbReference type="NCBI Taxonomy" id="2306976"/>
    <lineage>
        <taxon>Bacteria</taxon>
        <taxon>Bacillati</taxon>
        <taxon>Actinomycetota</taxon>
        <taxon>Actinomycetes</taxon>
        <taxon>Bifidobacteriales</taxon>
        <taxon>Bifidobacteriaceae</taxon>
        <taxon>Bifidobacterium</taxon>
    </lineage>
</organism>
<protein>
    <submittedName>
        <fullName evidence="1">Peptidase</fullName>
    </submittedName>
</protein>
<reference evidence="1 2" key="1">
    <citation type="submission" date="2018-09" db="EMBL/GenBank/DDBJ databases">
        <title>Characterization of the phylogenetic diversity of five novel species belonging to the genus Bifidobacterium.</title>
        <authorList>
            <person name="Lugli G.A."/>
            <person name="Duranti S."/>
            <person name="Milani C."/>
        </authorList>
    </citation>
    <scope>NUCLEOTIDE SEQUENCE [LARGE SCALE GENOMIC DNA]</scope>
    <source>
        <strain evidence="1 2">2036B</strain>
    </source>
</reference>
<evidence type="ECO:0000313" key="2">
    <source>
        <dbReference type="Proteomes" id="UP000287609"/>
    </source>
</evidence>
<dbReference type="Gene3D" id="3.30.2010.20">
    <property type="match status" value="1"/>
</dbReference>
<dbReference type="InterPro" id="IPR038555">
    <property type="entry name" value="Zincin_1_sf"/>
</dbReference>
<dbReference type="AlphaFoldDB" id="A0A430FSM9"/>
<accession>A0A430FSM9</accession>
<comment type="caution">
    <text evidence="1">The sequence shown here is derived from an EMBL/GenBank/DDBJ whole genome shotgun (WGS) entry which is preliminary data.</text>
</comment>
<dbReference type="EMBL" id="QXGM01000001">
    <property type="protein sequence ID" value="RSX55873.1"/>
    <property type="molecule type" value="Genomic_DNA"/>
</dbReference>
<gene>
    <name evidence="1" type="ORF">D2E26_0436</name>
</gene>